<sequence>MSFVIVLPDVLGTAATDLAGIGSALNAANTAAATQTTTVLAAAEDEVSAAIAALFSAHAQGYQALSAQAAAFHNEFVQSLTAGAGSYAAAESAAASPLQSLIDVINGPIQAATGRPLIGNGANGKPGTGAPGENGGWLIGNGGNGGSGAAGTGGAGGAGGAAGLIGAGGAGGAGGANAAGTGGGGGGGGGGGLFKTCGRRGEARWGAVWGRRVIKKKNIEDGGGERI</sequence>
<reference evidence="3 4" key="1">
    <citation type="submission" date="2017-10" db="EMBL/GenBank/DDBJ databases">
        <authorList>
            <consortium name="Urmite Genomes"/>
        </authorList>
    </citation>
    <scope>NUCLEOTIDE SEQUENCE [LARGE SCALE GENOMIC DNA]</scope>
    <source>
        <strain evidence="3 4">FB-527</strain>
    </source>
</reference>
<evidence type="ECO:0000256" key="1">
    <source>
        <dbReference type="SAM" id="MobiDB-lite"/>
    </source>
</evidence>
<dbReference type="SUPFAM" id="SSF140459">
    <property type="entry name" value="PE/PPE dimer-like"/>
    <property type="match status" value="1"/>
</dbReference>
<dbReference type="AlphaFoldDB" id="A0A7Z7IN40"/>
<dbReference type="FunFam" id="1.10.287.850:FF:000001">
    <property type="entry name" value="PE_PGRS39"/>
    <property type="match status" value="1"/>
</dbReference>
<accession>A0A7Z7IN40</accession>
<evidence type="ECO:0000259" key="2">
    <source>
        <dbReference type="Pfam" id="PF00934"/>
    </source>
</evidence>
<feature type="region of interest" description="Disordered" evidence="1">
    <location>
        <begin position="117"/>
        <end position="139"/>
    </location>
</feature>
<proteinExistence type="predicted"/>
<gene>
    <name evidence="3" type="ORF">MSIMFB_04138</name>
</gene>
<feature type="domain" description="PE" evidence="2">
    <location>
        <begin position="4"/>
        <end position="93"/>
    </location>
</feature>
<dbReference type="Proteomes" id="UP000554965">
    <property type="component" value="Unassembled WGS sequence"/>
</dbReference>
<dbReference type="InterPro" id="IPR000084">
    <property type="entry name" value="PE-PGRS_N"/>
</dbReference>
<protein>
    <submittedName>
        <fullName evidence="3">PE-PGRS family protein PE_PGRS33</fullName>
    </submittedName>
</protein>
<evidence type="ECO:0000313" key="3">
    <source>
        <dbReference type="EMBL" id="SOJ56663.1"/>
    </source>
</evidence>
<keyword evidence="4" id="KW-1185">Reference proteome</keyword>
<dbReference type="Pfam" id="PF00934">
    <property type="entry name" value="PE"/>
    <property type="match status" value="1"/>
</dbReference>
<dbReference type="InterPro" id="IPR038332">
    <property type="entry name" value="PPE_sf"/>
</dbReference>
<dbReference type="Gene3D" id="1.10.287.850">
    <property type="entry name" value="HP0062-like domain"/>
    <property type="match status" value="1"/>
</dbReference>
<name>A0A7Z7IN40_9MYCO</name>
<feature type="compositionally biased region" description="Gly residues" evidence="1">
    <location>
        <begin position="121"/>
        <end position="139"/>
    </location>
</feature>
<evidence type="ECO:0000313" key="4">
    <source>
        <dbReference type="Proteomes" id="UP000554965"/>
    </source>
</evidence>
<organism evidence="3 4">
    <name type="scientific">Mycobacterium simulans</name>
    <dbReference type="NCBI Taxonomy" id="627089"/>
    <lineage>
        <taxon>Bacteria</taxon>
        <taxon>Bacillati</taxon>
        <taxon>Actinomycetota</taxon>
        <taxon>Actinomycetes</taxon>
        <taxon>Mycobacteriales</taxon>
        <taxon>Mycobacteriaceae</taxon>
        <taxon>Mycobacterium</taxon>
    </lineage>
</organism>
<dbReference type="EMBL" id="OCTY01000002">
    <property type="protein sequence ID" value="SOJ56663.1"/>
    <property type="molecule type" value="Genomic_DNA"/>
</dbReference>
<comment type="caution">
    <text evidence="3">The sequence shown here is derived from an EMBL/GenBank/DDBJ whole genome shotgun (WGS) entry which is preliminary data.</text>
</comment>